<sequence length="332" mass="34268">MKPPRIAVTGGTGFIGSAVLRELARRGEDGGGVRPVVRAVGRRPPGGADTPVEEWVPADLADPGTLRGACDGVDVLLHLAVSLGPDEAQCEAVNVRGTAALAEEAKRAGVGRIVHLSTAAVYGPGPHRGIAVDGVEPRPVSAVSRSRLAGERYALAAGAIVLRPGLVVGPGDRWVVPTLARLLEAVPALWDGGRALLSLVHVEDLARLIVRLGLDARPAAAAVYHAAHPEPVRCADLLTGLARHGVLPPVTGELAWAECVEALKESGSAVSRRQLSLVALDHWYDSAAVWRAAGCDPGPGPLARLEGDAAWYRSFTAAPADARAVPAAPAEA</sequence>
<keyword evidence="3" id="KW-1185">Reference proteome</keyword>
<accession>A0ABW4PRJ4</accession>
<dbReference type="InterPro" id="IPR001509">
    <property type="entry name" value="Epimerase_deHydtase"/>
</dbReference>
<dbReference type="InterPro" id="IPR036291">
    <property type="entry name" value="NAD(P)-bd_dom_sf"/>
</dbReference>
<reference evidence="3" key="1">
    <citation type="journal article" date="2019" name="Int. J. Syst. Evol. Microbiol.">
        <title>The Global Catalogue of Microorganisms (GCM) 10K type strain sequencing project: providing services to taxonomists for standard genome sequencing and annotation.</title>
        <authorList>
            <consortium name="The Broad Institute Genomics Platform"/>
            <consortium name="The Broad Institute Genome Sequencing Center for Infectious Disease"/>
            <person name="Wu L."/>
            <person name="Ma J."/>
        </authorList>
    </citation>
    <scope>NUCLEOTIDE SEQUENCE [LARGE SCALE GENOMIC DNA]</scope>
    <source>
        <strain evidence="3">CGMCC 4.7455</strain>
    </source>
</reference>
<evidence type="ECO:0000259" key="1">
    <source>
        <dbReference type="Pfam" id="PF01370"/>
    </source>
</evidence>
<protein>
    <submittedName>
        <fullName evidence="2">NAD-dependent epimerase/dehydratase family protein</fullName>
    </submittedName>
</protein>
<dbReference type="Gene3D" id="3.40.50.720">
    <property type="entry name" value="NAD(P)-binding Rossmann-like Domain"/>
    <property type="match status" value="1"/>
</dbReference>
<dbReference type="PANTHER" id="PTHR43245:SF52">
    <property type="entry name" value="NAD-DEPENDENT EPIMERASE_DEHYDRATASE"/>
    <property type="match status" value="1"/>
</dbReference>
<evidence type="ECO:0000313" key="3">
    <source>
        <dbReference type="Proteomes" id="UP001597365"/>
    </source>
</evidence>
<dbReference type="EMBL" id="JBHUFU010000019">
    <property type="protein sequence ID" value="MFD1832755.1"/>
    <property type="molecule type" value="Genomic_DNA"/>
</dbReference>
<organism evidence="2 3">
    <name type="scientific">Streptomyces desertarenae</name>
    <dbReference type="NCBI Taxonomy" id="2666184"/>
    <lineage>
        <taxon>Bacteria</taxon>
        <taxon>Bacillati</taxon>
        <taxon>Actinomycetota</taxon>
        <taxon>Actinomycetes</taxon>
        <taxon>Kitasatosporales</taxon>
        <taxon>Streptomycetaceae</taxon>
        <taxon>Streptomyces</taxon>
    </lineage>
</organism>
<dbReference type="RefSeq" id="WP_380903968.1">
    <property type="nucleotide sequence ID" value="NZ_JBHUFU010000019.1"/>
</dbReference>
<dbReference type="SUPFAM" id="SSF51735">
    <property type="entry name" value="NAD(P)-binding Rossmann-fold domains"/>
    <property type="match status" value="1"/>
</dbReference>
<dbReference type="Pfam" id="PF01370">
    <property type="entry name" value="Epimerase"/>
    <property type="match status" value="1"/>
</dbReference>
<dbReference type="InterPro" id="IPR050177">
    <property type="entry name" value="Lipid_A_modif_metabolic_enz"/>
</dbReference>
<gene>
    <name evidence="2" type="ORF">ACFSJS_24375</name>
</gene>
<comment type="caution">
    <text evidence="2">The sequence shown here is derived from an EMBL/GenBank/DDBJ whole genome shotgun (WGS) entry which is preliminary data.</text>
</comment>
<dbReference type="PANTHER" id="PTHR43245">
    <property type="entry name" value="BIFUNCTIONAL POLYMYXIN RESISTANCE PROTEIN ARNA"/>
    <property type="match status" value="1"/>
</dbReference>
<proteinExistence type="predicted"/>
<dbReference type="Proteomes" id="UP001597365">
    <property type="component" value="Unassembled WGS sequence"/>
</dbReference>
<evidence type="ECO:0000313" key="2">
    <source>
        <dbReference type="EMBL" id="MFD1832755.1"/>
    </source>
</evidence>
<feature type="domain" description="NAD-dependent epimerase/dehydratase" evidence="1">
    <location>
        <begin position="6"/>
        <end position="212"/>
    </location>
</feature>
<name>A0ABW4PRJ4_9ACTN</name>